<reference evidence="2 3" key="1">
    <citation type="submission" date="2020-04" db="EMBL/GenBank/DDBJ databases">
        <authorList>
            <person name="Basu S."/>
            <person name="Maruthanayagam V."/>
            <person name="Chakraborty S."/>
            <person name="Pramanik A."/>
            <person name="Mukherjee J."/>
            <person name="Brink B."/>
        </authorList>
    </citation>
    <scope>NUCLEOTIDE SEQUENCE [LARGE SCALE GENOMIC DNA]</scope>
    <source>
        <strain evidence="2 3">AP17</strain>
    </source>
</reference>
<gene>
    <name evidence="2" type="ORF">HCG48_22990</name>
</gene>
<evidence type="ECO:0000313" key="2">
    <source>
        <dbReference type="EMBL" id="QIZ73109.1"/>
    </source>
</evidence>
<keyword evidence="1" id="KW-0812">Transmembrane</keyword>
<protein>
    <submittedName>
        <fullName evidence="2">Uncharacterized protein</fullName>
    </submittedName>
</protein>
<evidence type="ECO:0000313" key="3">
    <source>
        <dbReference type="Proteomes" id="UP000500857"/>
    </source>
</evidence>
<feature type="transmembrane region" description="Helical" evidence="1">
    <location>
        <begin position="21"/>
        <end position="40"/>
    </location>
</feature>
<keyword evidence="1" id="KW-1133">Transmembrane helix</keyword>
<keyword evidence="3" id="KW-1185">Reference proteome</keyword>
<organism evidence="2 3">
    <name type="scientific">Oxynema aestuarii AP17</name>
    <dbReference type="NCBI Taxonomy" id="2064643"/>
    <lineage>
        <taxon>Bacteria</taxon>
        <taxon>Bacillati</taxon>
        <taxon>Cyanobacteriota</taxon>
        <taxon>Cyanophyceae</taxon>
        <taxon>Oscillatoriophycideae</taxon>
        <taxon>Oscillatoriales</taxon>
        <taxon>Oscillatoriaceae</taxon>
        <taxon>Oxynema</taxon>
        <taxon>Oxynema aestuarii</taxon>
    </lineage>
</organism>
<accession>A0A6H1U652</accession>
<proteinExistence type="predicted"/>
<keyword evidence="1" id="KW-0472">Membrane</keyword>
<feature type="transmembrane region" description="Helical" evidence="1">
    <location>
        <begin position="332"/>
        <end position="355"/>
    </location>
</feature>
<dbReference type="RefSeq" id="WP_168571255.1">
    <property type="nucleotide sequence ID" value="NZ_CP051167.1"/>
</dbReference>
<dbReference type="AlphaFoldDB" id="A0A6H1U652"/>
<sequence>MPSPQRPDRRFPSWLHWIDKTIAIVAVLNLGLVLFDLSYIPGRDYYLRADLFFQKFNVTNREKYLKNVDRLETLLQEQGLDSPEVPPLLEQLRQQSTRLLGEDLFRVTDSYGSLEEVKTRMSEQFGTDDAIDAFQSLWSVRYLRQNGWQESLRFFNSEIRFLIDFYEPKLFYDPVKGIEPYRDTQQYLRLVSELQAELQLYGMESPEVPILLEELREESRNMIRENYFAQAEKSGTLEEIKNQIRRHIYSRKPEEAPSGPAPIIWVLDFLAPEVFWANKSSTGAFEEFWSLENFREHGWQEELKFFNGKIRFLMQSNYYRHIGVNSDYIDRFWLIDFFFVALFFIDILFRSWLITRRHPNVTLESAVFWRWYDLLLLIPFWRWLRVVPVVIRLDESGLVDIEWLRAQLRLGVVASFAEELTQVVVVQIINQMKSSVESGELTKSLLQPNEQEYIDINDTNEVQEISRRLLQLGVCKVLPKVQPDLEQLIYHVLETSIKSTDFYRRLQGMGLAGWSEQIAKQVSVRVSKLLAEGPDSAYHAIADLPPDPIADELIEQLVENFGEALRVELQTENTLAELQALVSDLLEEIKLNYVKRAIETDPDRIFAETEQLRQLAGRNPNPPNPSR</sequence>
<evidence type="ECO:0000256" key="1">
    <source>
        <dbReference type="SAM" id="Phobius"/>
    </source>
</evidence>
<dbReference type="KEGG" id="oxy:HCG48_22990"/>
<feature type="transmembrane region" description="Helical" evidence="1">
    <location>
        <begin position="367"/>
        <end position="384"/>
    </location>
</feature>
<dbReference type="Proteomes" id="UP000500857">
    <property type="component" value="Chromosome"/>
</dbReference>
<dbReference type="EMBL" id="CP051167">
    <property type="protein sequence ID" value="QIZ73109.1"/>
    <property type="molecule type" value="Genomic_DNA"/>
</dbReference>
<name>A0A6H1U652_9CYAN</name>